<accession>A0A7S2KR53</accession>
<proteinExistence type="predicted"/>
<reference evidence="1" key="1">
    <citation type="submission" date="2021-01" db="EMBL/GenBank/DDBJ databases">
        <authorList>
            <person name="Corre E."/>
            <person name="Pelletier E."/>
            <person name="Niang G."/>
            <person name="Scheremetjew M."/>
            <person name="Finn R."/>
            <person name="Kale V."/>
            <person name="Holt S."/>
            <person name="Cochrane G."/>
            <person name="Meng A."/>
            <person name="Brown T."/>
            <person name="Cohen L."/>
        </authorList>
    </citation>
    <scope>NUCLEOTIDE SEQUENCE</scope>
    <source>
        <strain evidence="1">RCC3387</strain>
    </source>
</reference>
<dbReference type="AlphaFoldDB" id="A0A7S2KR53"/>
<evidence type="ECO:0000313" key="1">
    <source>
        <dbReference type="EMBL" id="CAD9584398.1"/>
    </source>
</evidence>
<name>A0A7S2KR53_9DINO</name>
<dbReference type="EMBL" id="HBGW01050892">
    <property type="protein sequence ID" value="CAD9584398.1"/>
    <property type="molecule type" value="Transcribed_RNA"/>
</dbReference>
<sequence length="117" mass="12552">MMVTQEMADRSHGGVIYYFCHIHSKMSGKIIIQNADGSPVTQAGGEPLANPTPQHLYAAPSPSPADRTCGTDGLEPFVVGGADACAERFLCGALDTTFEQCLQAMDCKMNREMQCIP</sequence>
<protein>
    <submittedName>
        <fullName evidence="1">Uncharacterized protein</fullName>
    </submittedName>
</protein>
<organism evidence="1">
    <name type="scientific">Zooxanthella nutricula</name>
    <dbReference type="NCBI Taxonomy" id="1333877"/>
    <lineage>
        <taxon>Eukaryota</taxon>
        <taxon>Sar</taxon>
        <taxon>Alveolata</taxon>
        <taxon>Dinophyceae</taxon>
        <taxon>Peridiniales</taxon>
        <taxon>Peridiniales incertae sedis</taxon>
        <taxon>Zooxanthella</taxon>
    </lineage>
</organism>
<gene>
    <name evidence="1" type="ORF">BRAN1462_LOCUS32376</name>
</gene>